<dbReference type="PANTHER" id="PTHR36838">
    <property type="entry name" value="AUXIN EFFLUX CARRIER FAMILY PROTEIN"/>
    <property type="match status" value="1"/>
</dbReference>
<sequence>MEVALGVLAKVLPIFVCLLLGAVAARRQVIGPDGVAAIKALVANFTLPFVIFGAFYSLRLSASTGAISVVIFVVCLATFGVAFWIRRHSSGMNRELYPYLFSGYEMGMLGFPLYTLLVGSAHASNLAVLDIGHELFVFGVFVTVLLAEGGARVGAKATLIRTLRQPVMVAILAGLLLSITGASSALDTTLAGPLIRDTAAFIAGPTAVLILFAIGYESVSTQASVGPAIRVVLLRLAVMAPLAGLVSVVVFAIVPYDPQLLLAILLMFSLPAPFVIPVFSKNEANNHFAATVLSIHTLVTLLIFVLLVVLNETILSSPMG</sequence>
<dbReference type="AlphaFoldDB" id="A0A7H0H4J4"/>
<feature type="transmembrane region" description="Helical" evidence="2">
    <location>
        <begin position="6"/>
        <end position="25"/>
    </location>
</feature>
<feature type="transmembrane region" description="Helical" evidence="2">
    <location>
        <begin position="260"/>
        <end position="279"/>
    </location>
</feature>
<organism evidence="3 4">
    <name type="scientific">Tessaracoccus defluvii</name>
    <dbReference type="NCBI Taxonomy" id="1285901"/>
    <lineage>
        <taxon>Bacteria</taxon>
        <taxon>Bacillati</taxon>
        <taxon>Actinomycetota</taxon>
        <taxon>Actinomycetes</taxon>
        <taxon>Propionibacteriales</taxon>
        <taxon>Propionibacteriaceae</taxon>
        <taxon>Tessaracoccus</taxon>
    </lineage>
</organism>
<evidence type="ECO:0008006" key="5">
    <source>
        <dbReference type="Google" id="ProtNLM"/>
    </source>
</evidence>
<feature type="transmembrane region" description="Helical" evidence="2">
    <location>
        <begin position="96"/>
        <end position="115"/>
    </location>
</feature>
<dbReference type="Proteomes" id="UP000516117">
    <property type="component" value="Chromosome"/>
</dbReference>
<gene>
    <name evidence="3" type="ORF">H9L22_14850</name>
</gene>
<dbReference type="RefSeq" id="WP_187720590.1">
    <property type="nucleotide sequence ID" value="NZ_BAABBL010000009.1"/>
</dbReference>
<feature type="transmembrane region" description="Helical" evidence="2">
    <location>
        <begin position="135"/>
        <end position="155"/>
    </location>
</feature>
<evidence type="ECO:0000313" key="4">
    <source>
        <dbReference type="Proteomes" id="UP000516117"/>
    </source>
</evidence>
<accession>A0A7H0H4J4</accession>
<evidence type="ECO:0000256" key="1">
    <source>
        <dbReference type="ARBA" id="ARBA00022448"/>
    </source>
</evidence>
<evidence type="ECO:0000313" key="3">
    <source>
        <dbReference type="EMBL" id="QNP55460.1"/>
    </source>
</evidence>
<keyword evidence="2" id="KW-1133">Transmembrane helix</keyword>
<keyword evidence="1" id="KW-0813">Transport</keyword>
<feature type="transmembrane region" description="Helical" evidence="2">
    <location>
        <begin position="198"/>
        <end position="219"/>
    </location>
</feature>
<feature type="transmembrane region" description="Helical" evidence="2">
    <location>
        <begin position="37"/>
        <end position="58"/>
    </location>
</feature>
<feature type="transmembrane region" description="Helical" evidence="2">
    <location>
        <begin position="167"/>
        <end position="186"/>
    </location>
</feature>
<dbReference type="EMBL" id="CP060789">
    <property type="protein sequence ID" value="QNP55460.1"/>
    <property type="molecule type" value="Genomic_DNA"/>
</dbReference>
<evidence type="ECO:0000256" key="2">
    <source>
        <dbReference type="SAM" id="Phobius"/>
    </source>
</evidence>
<keyword evidence="2" id="KW-0472">Membrane</keyword>
<feature type="transmembrane region" description="Helical" evidence="2">
    <location>
        <begin position="64"/>
        <end position="84"/>
    </location>
</feature>
<proteinExistence type="predicted"/>
<dbReference type="PANTHER" id="PTHR36838:SF3">
    <property type="entry name" value="TRANSPORTER AUXIN EFFLUX CARRIER EC FAMILY"/>
    <property type="match status" value="1"/>
</dbReference>
<dbReference type="KEGG" id="tdf:H9L22_14850"/>
<keyword evidence="4" id="KW-1185">Reference proteome</keyword>
<protein>
    <recommendedName>
        <fullName evidence="5">AEC family transporter</fullName>
    </recommendedName>
</protein>
<feature type="transmembrane region" description="Helical" evidence="2">
    <location>
        <begin position="288"/>
        <end position="310"/>
    </location>
</feature>
<name>A0A7H0H4J4_9ACTN</name>
<feature type="transmembrane region" description="Helical" evidence="2">
    <location>
        <begin position="231"/>
        <end position="254"/>
    </location>
</feature>
<reference evidence="3 4" key="1">
    <citation type="submission" date="2020-08" db="EMBL/GenBank/DDBJ databases">
        <title>Genome sequence of Tessaracoccus defluvii JCM 17540T.</title>
        <authorList>
            <person name="Hyun D.-W."/>
            <person name="Bae J.-W."/>
        </authorList>
    </citation>
    <scope>NUCLEOTIDE SEQUENCE [LARGE SCALE GENOMIC DNA]</scope>
    <source>
        <strain evidence="3 4">JCM 17540</strain>
    </source>
</reference>
<keyword evidence="2" id="KW-0812">Transmembrane</keyword>